<dbReference type="AlphaFoldDB" id="A0A6C0FAP6"/>
<sequence length="376" mass="43668">MADNLDAYLRELDQESSSLEYCPEKEKVCTYSGLEYLNKDEDLMQNIATTQFIHIVPYHINMHCTEPFLEIALIKTLEQDNKDQFTFISFPRVTIKNMKSDCKDITASMMSGYCNTDNINFSGFLNDNENLYIFYELKIQNNFSTGLFKITPVWFVTIDEIINKRSACNIQINESLSEFFMDFIDLTILKNENNESIETPSIFYTGTHHKNLKFHSIFAREKLENGIFGNNFYFTDYKNAVKEGGWSKNNESLEVHGKKITDEKSENGRFTRGGIIRYAVFLKNSKILFNNVNDSIDDANPDELTKRITDYFGNWANEYDSIFVGRPTLDNGNVFADGPLLSVKQYAQFLPLSYHYLNKATLGEIWDRHNNDYFIE</sequence>
<organism evidence="1">
    <name type="scientific">viral metagenome</name>
    <dbReference type="NCBI Taxonomy" id="1070528"/>
    <lineage>
        <taxon>unclassified sequences</taxon>
        <taxon>metagenomes</taxon>
        <taxon>organismal metagenomes</taxon>
    </lineage>
</organism>
<dbReference type="EMBL" id="MN739033">
    <property type="protein sequence ID" value="QHT36235.1"/>
    <property type="molecule type" value="Genomic_DNA"/>
</dbReference>
<name>A0A6C0FAP6_9ZZZZ</name>
<protein>
    <submittedName>
        <fullName evidence="1">Uncharacterized protein</fullName>
    </submittedName>
</protein>
<proteinExistence type="predicted"/>
<evidence type="ECO:0000313" key="1">
    <source>
        <dbReference type="EMBL" id="QHT36235.1"/>
    </source>
</evidence>
<reference evidence="1" key="1">
    <citation type="journal article" date="2020" name="Nature">
        <title>Giant virus diversity and host interactions through global metagenomics.</title>
        <authorList>
            <person name="Schulz F."/>
            <person name="Roux S."/>
            <person name="Paez-Espino D."/>
            <person name="Jungbluth S."/>
            <person name="Walsh D.A."/>
            <person name="Denef V.J."/>
            <person name="McMahon K.D."/>
            <person name="Konstantinidis K.T."/>
            <person name="Eloe-Fadrosh E.A."/>
            <person name="Kyrpides N.C."/>
            <person name="Woyke T."/>
        </authorList>
    </citation>
    <scope>NUCLEOTIDE SEQUENCE</scope>
    <source>
        <strain evidence="1">GVMAG-M-3300009182-46</strain>
    </source>
</reference>
<accession>A0A6C0FAP6</accession>